<dbReference type="EMBL" id="JANPWB010000010">
    <property type="protein sequence ID" value="KAJ1140058.1"/>
    <property type="molecule type" value="Genomic_DNA"/>
</dbReference>
<comment type="caution">
    <text evidence="2">The sequence shown here is derived from an EMBL/GenBank/DDBJ whole genome shotgun (WGS) entry which is preliminary data.</text>
</comment>
<organism evidence="2 3">
    <name type="scientific">Pleurodeles waltl</name>
    <name type="common">Iberian ribbed newt</name>
    <dbReference type="NCBI Taxonomy" id="8319"/>
    <lineage>
        <taxon>Eukaryota</taxon>
        <taxon>Metazoa</taxon>
        <taxon>Chordata</taxon>
        <taxon>Craniata</taxon>
        <taxon>Vertebrata</taxon>
        <taxon>Euteleostomi</taxon>
        <taxon>Amphibia</taxon>
        <taxon>Batrachia</taxon>
        <taxon>Caudata</taxon>
        <taxon>Salamandroidea</taxon>
        <taxon>Salamandridae</taxon>
        <taxon>Pleurodelinae</taxon>
        <taxon>Pleurodeles</taxon>
    </lineage>
</organism>
<dbReference type="Proteomes" id="UP001066276">
    <property type="component" value="Chromosome 6"/>
</dbReference>
<accession>A0AAV7QNI0</accession>
<feature type="compositionally biased region" description="Polar residues" evidence="1">
    <location>
        <begin position="317"/>
        <end position="336"/>
    </location>
</feature>
<feature type="region of interest" description="Disordered" evidence="1">
    <location>
        <begin position="93"/>
        <end position="136"/>
    </location>
</feature>
<evidence type="ECO:0000313" key="3">
    <source>
        <dbReference type="Proteomes" id="UP001066276"/>
    </source>
</evidence>
<sequence length="336" mass="35088">MFHTIKDLVRSASPSPCTSCLFAASPFITGGSSSSAFLEGVLAKRSLREPSILACLWDATPTAPCSGANFAGDMIQLPKAQLLRFLHTSAEARPCRAGGSPRNKSSPVVARPPPGIRGSPDPSHAATIRAAPRGPKAAPPAHVLLVVYGLRDCVVPAHHRSPAWARSPYLSSLLGPPGAVASVPHPLHPGRPSVMPGPHLCLRGNLWGWGWGGLAACHPKRSGGPHQVWPHIRSPAGPSARHLQRLRSVPPLAAPSSEGNPPVQGVESTRVVRHRRPSITGTRTPPLPEPAGAAAAAHDALLVGHSLQPRRGFVPSRDQTSGGPHRTGGTTQTHLG</sequence>
<feature type="region of interest" description="Disordered" evidence="1">
    <location>
        <begin position="220"/>
        <end position="294"/>
    </location>
</feature>
<keyword evidence="3" id="KW-1185">Reference proteome</keyword>
<protein>
    <submittedName>
        <fullName evidence="2">Uncharacterized protein</fullName>
    </submittedName>
</protein>
<gene>
    <name evidence="2" type="ORF">NDU88_006419</name>
</gene>
<feature type="region of interest" description="Disordered" evidence="1">
    <location>
        <begin position="310"/>
        <end position="336"/>
    </location>
</feature>
<dbReference type="AlphaFoldDB" id="A0AAV7QNI0"/>
<name>A0AAV7QNI0_PLEWA</name>
<reference evidence="2" key="1">
    <citation type="journal article" date="2022" name="bioRxiv">
        <title>Sequencing and chromosome-scale assembly of the giantPleurodeles waltlgenome.</title>
        <authorList>
            <person name="Brown T."/>
            <person name="Elewa A."/>
            <person name="Iarovenko S."/>
            <person name="Subramanian E."/>
            <person name="Araus A.J."/>
            <person name="Petzold A."/>
            <person name="Susuki M."/>
            <person name="Suzuki K.-i.T."/>
            <person name="Hayashi T."/>
            <person name="Toyoda A."/>
            <person name="Oliveira C."/>
            <person name="Osipova E."/>
            <person name="Leigh N.D."/>
            <person name="Simon A."/>
            <person name="Yun M.H."/>
        </authorList>
    </citation>
    <scope>NUCLEOTIDE SEQUENCE</scope>
    <source>
        <strain evidence="2">20211129_DDA</strain>
        <tissue evidence="2">Liver</tissue>
    </source>
</reference>
<evidence type="ECO:0000256" key="1">
    <source>
        <dbReference type="SAM" id="MobiDB-lite"/>
    </source>
</evidence>
<evidence type="ECO:0000313" key="2">
    <source>
        <dbReference type="EMBL" id="KAJ1140058.1"/>
    </source>
</evidence>
<proteinExistence type="predicted"/>